<evidence type="ECO:0000313" key="2">
    <source>
        <dbReference type="EMBL" id="MFD1222354.1"/>
    </source>
</evidence>
<dbReference type="Pfam" id="PF04471">
    <property type="entry name" value="Mrr_cat"/>
    <property type="match status" value="1"/>
</dbReference>
<name>A0ABW3UPV9_9BACL</name>
<dbReference type="RefSeq" id="WP_345587461.1">
    <property type="nucleotide sequence ID" value="NZ_BAABJG010000008.1"/>
</dbReference>
<dbReference type="EC" id="3.1.21.-" evidence="2"/>
<dbReference type="Gene3D" id="3.40.1350.10">
    <property type="match status" value="1"/>
</dbReference>
<protein>
    <submittedName>
        <fullName evidence="2">Restriction endonuclease</fullName>
        <ecNumber evidence="2">3.1.21.-</ecNumber>
    </submittedName>
</protein>
<keyword evidence="2" id="KW-0540">Nuclease</keyword>
<keyword evidence="2" id="KW-0378">Hydrolase</keyword>
<gene>
    <name evidence="2" type="ORF">ACFQ4B_19710</name>
</gene>
<sequence>MVPFKFNSLKLTASVGVECKYYSKNIDVKVIDSFIGFLEDIRANLGIIITNNGYSEAAKNRAEAKGIRLEILTFEEFEDYNLSRAIYEEIYLEEAGLEPLPDEDSIIEDINEHEDIQELLDLPRKYSTVLDSYADEIIDIYDDLKNRLLSNKDLDAKRESLEEILHVFFNT</sequence>
<dbReference type="GO" id="GO:0016787">
    <property type="term" value="F:hydrolase activity"/>
    <property type="evidence" value="ECO:0007669"/>
    <property type="project" value="UniProtKB-KW"/>
</dbReference>
<feature type="domain" description="Restriction endonuclease type IV Mrr" evidence="1">
    <location>
        <begin position="14"/>
        <end position="69"/>
    </location>
</feature>
<keyword evidence="3" id="KW-1185">Reference proteome</keyword>
<organism evidence="2 3">
    <name type="scientific">Paenibacillus vulneris</name>
    <dbReference type="NCBI Taxonomy" id="1133364"/>
    <lineage>
        <taxon>Bacteria</taxon>
        <taxon>Bacillati</taxon>
        <taxon>Bacillota</taxon>
        <taxon>Bacilli</taxon>
        <taxon>Bacillales</taxon>
        <taxon>Paenibacillaceae</taxon>
        <taxon>Paenibacillus</taxon>
    </lineage>
</organism>
<reference evidence="3" key="1">
    <citation type="journal article" date="2019" name="Int. J. Syst. Evol. Microbiol.">
        <title>The Global Catalogue of Microorganisms (GCM) 10K type strain sequencing project: providing services to taxonomists for standard genome sequencing and annotation.</title>
        <authorList>
            <consortium name="The Broad Institute Genomics Platform"/>
            <consortium name="The Broad Institute Genome Sequencing Center for Infectious Disease"/>
            <person name="Wu L."/>
            <person name="Ma J."/>
        </authorList>
    </citation>
    <scope>NUCLEOTIDE SEQUENCE [LARGE SCALE GENOMIC DNA]</scope>
    <source>
        <strain evidence="3">CCUG 53270</strain>
    </source>
</reference>
<dbReference type="InterPro" id="IPR011856">
    <property type="entry name" value="tRNA_endonuc-like_dom_sf"/>
</dbReference>
<dbReference type="EMBL" id="JBHTLU010000024">
    <property type="protein sequence ID" value="MFD1222354.1"/>
    <property type="molecule type" value="Genomic_DNA"/>
</dbReference>
<keyword evidence="2" id="KW-0255">Endonuclease</keyword>
<accession>A0ABW3UPV9</accession>
<dbReference type="Proteomes" id="UP001597180">
    <property type="component" value="Unassembled WGS sequence"/>
</dbReference>
<comment type="caution">
    <text evidence="2">The sequence shown here is derived from an EMBL/GenBank/DDBJ whole genome shotgun (WGS) entry which is preliminary data.</text>
</comment>
<dbReference type="GO" id="GO:0004519">
    <property type="term" value="F:endonuclease activity"/>
    <property type="evidence" value="ECO:0007669"/>
    <property type="project" value="UniProtKB-KW"/>
</dbReference>
<proteinExistence type="predicted"/>
<evidence type="ECO:0000313" key="3">
    <source>
        <dbReference type="Proteomes" id="UP001597180"/>
    </source>
</evidence>
<evidence type="ECO:0000259" key="1">
    <source>
        <dbReference type="Pfam" id="PF04471"/>
    </source>
</evidence>
<dbReference type="InterPro" id="IPR007560">
    <property type="entry name" value="Restrct_endonuc_IV_Mrr"/>
</dbReference>
<dbReference type="SUPFAM" id="SSF52980">
    <property type="entry name" value="Restriction endonuclease-like"/>
    <property type="match status" value="1"/>
</dbReference>
<dbReference type="InterPro" id="IPR011335">
    <property type="entry name" value="Restrct_endonuc-II-like"/>
</dbReference>